<sequence>MFGDEVLITESHPITPVLFMHKVFSENEIHSGEKYGPLGHEKFPVKSAISYYMKYEFPFENENIEPDTKMKISNPSHGKTVPIQIPATKDSVVGEAYLRRITTVPGVYLGEAAVTNENRYCYAMAINTRDDQVEIEITPQYLEPFDMSDDDDFFEFPLEGEPIINQEDREKFIMDKVQQSYHTRQGLKQIQRIVTKYSHLFYLPGDPAPRTNRVRHKIRTTDEEPVRVKYKRGSTGQDEEKPGSKNAVLTVPKGMEGGQANLDVSTVAKRLKRRKADLSNIEPLITTSEFSSESRVDTSDTTLTEDNCVETSDPPPIPLSNKSILPSLVCNDSVSEVETRTEAEDNDKSLGESEVEEVIQGKSGQVSRPRPETNTYPTKRVLESPLKDSSTSSSEGELRVPQLQSTMRRSMPGQVMDNSELYELSRIDKNGTVISNDTPNQASNRGEETTLHQKSSCWDNYMEQHPESSYLREQEIEETDEEEWDIQNASSWIPPRKAKSLSPSPSKPDDAIPEEFIKSKQDRSVPSSTLREWMLEYAESKASPIRMKCPLKATKVSSTAWNEETMHTTNWHNLSTIEQEDSEEETEDESQPVKDKRLEKVAEQIVAKEGKLCVDNKTVSEESGIRGEDVIKEVPDLQSTETT</sequence>
<keyword evidence="3" id="KW-1185">Reference proteome</keyword>
<feature type="compositionally biased region" description="Basic and acidic residues" evidence="1">
    <location>
        <begin position="619"/>
        <end position="635"/>
    </location>
</feature>
<feature type="region of interest" description="Disordered" evidence="1">
    <location>
        <begin position="619"/>
        <end position="643"/>
    </location>
</feature>
<feature type="region of interest" description="Disordered" evidence="1">
    <location>
        <begin position="225"/>
        <end position="246"/>
    </location>
</feature>
<evidence type="ECO:0000256" key="1">
    <source>
        <dbReference type="SAM" id="MobiDB-lite"/>
    </source>
</evidence>
<dbReference type="AlphaFoldDB" id="A0A232EG87"/>
<protein>
    <submittedName>
        <fullName evidence="2">Uncharacterized protein</fullName>
    </submittedName>
</protein>
<feature type="compositionally biased region" description="Polar residues" evidence="1">
    <location>
        <begin position="432"/>
        <end position="444"/>
    </location>
</feature>
<feature type="compositionally biased region" description="Basic and acidic residues" evidence="1">
    <location>
        <begin position="337"/>
        <end position="351"/>
    </location>
</feature>
<gene>
    <name evidence="2" type="ORF">TSAR_007675</name>
</gene>
<feature type="region of interest" description="Disordered" evidence="1">
    <location>
        <begin position="431"/>
        <end position="525"/>
    </location>
</feature>
<feature type="region of interest" description="Disordered" evidence="1">
    <location>
        <begin position="560"/>
        <end position="597"/>
    </location>
</feature>
<organism evidence="2 3">
    <name type="scientific">Trichomalopsis sarcophagae</name>
    <dbReference type="NCBI Taxonomy" id="543379"/>
    <lineage>
        <taxon>Eukaryota</taxon>
        <taxon>Metazoa</taxon>
        <taxon>Ecdysozoa</taxon>
        <taxon>Arthropoda</taxon>
        <taxon>Hexapoda</taxon>
        <taxon>Insecta</taxon>
        <taxon>Pterygota</taxon>
        <taxon>Neoptera</taxon>
        <taxon>Endopterygota</taxon>
        <taxon>Hymenoptera</taxon>
        <taxon>Apocrita</taxon>
        <taxon>Proctotrupomorpha</taxon>
        <taxon>Chalcidoidea</taxon>
        <taxon>Pteromalidae</taxon>
        <taxon>Pteromalinae</taxon>
        <taxon>Trichomalopsis</taxon>
    </lineage>
</organism>
<feature type="compositionally biased region" description="Polar residues" evidence="1">
    <location>
        <begin position="362"/>
        <end position="377"/>
    </location>
</feature>
<feature type="compositionally biased region" description="Polar residues" evidence="1">
    <location>
        <begin position="560"/>
        <end position="577"/>
    </location>
</feature>
<proteinExistence type="predicted"/>
<evidence type="ECO:0000313" key="2">
    <source>
        <dbReference type="EMBL" id="OXU17370.1"/>
    </source>
</evidence>
<dbReference type="Proteomes" id="UP000215335">
    <property type="component" value="Unassembled WGS sequence"/>
</dbReference>
<feature type="region of interest" description="Disordered" evidence="1">
    <location>
        <begin position="289"/>
        <end position="417"/>
    </location>
</feature>
<feature type="compositionally biased region" description="Polar residues" evidence="1">
    <location>
        <begin position="320"/>
        <end position="336"/>
    </location>
</feature>
<dbReference type="EMBL" id="NNAY01004821">
    <property type="protein sequence ID" value="OXU17370.1"/>
    <property type="molecule type" value="Genomic_DNA"/>
</dbReference>
<evidence type="ECO:0000313" key="3">
    <source>
        <dbReference type="Proteomes" id="UP000215335"/>
    </source>
</evidence>
<comment type="caution">
    <text evidence="2">The sequence shown here is derived from an EMBL/GenBank/DDBJ whole genome shotgun (WGS) entry which is preliminary data.</text>
</comment>
<feature type="compositionally biased region" description="Acidic residues" evidence="1">
    <location>
        <begin position="578"/>
        <end position="590"/>
    </location>
</feature>
<reference evidence="2 3" key="1">
    <citation type="journal article" date="2017" name="Curr. Biol.">
        <title>The Evolution of Venom by Co-option of Single-Copy Genes.</title>
        <authorList>
            <person name="Martinson E.O."/>
            <person name="Mrinalini"/>
            <person name="Kelkar Y.D."/>
            <person name="Chang C.H."/>
            <person name="Werren J.H."/>
        </authorList>
    </citation>
    <scope>NUCLEOTIDE SEQUENCE [LARGE SCALE GENOMIC DNA]</scope>
    <source>
        <strain evidence="2 3">Alberta</strain>
        <tissue evidence="2">Whole body</tissue>
    </source>
</reference>
<feature type="compositionally biased region" description="Acidic residues" evidence="1">
    <location>
        <begin position="475"/>
        <end position="485"/>
    </location>
</feature>
<name>A0A232EG87_9HYME</name>
<accession>A0A232EG87</accession>
<feature type="compositionally biased region" description="Basic and acidic residues" evidence="1">
    <location>
        <begin position="462"/>
        <end position="474"/>
    </location>
</feature>
<feature type="compositionally biased region" description="Basic and acidic residues" evidence="1">
    <location>
        <begin position="507"/>
        <end position="523"/>
    </location>
</feature>